<feature type="compositionally biased region" description="Basic and acidic residues" evidence="1">
    <location>
        <begin position="76"/>
        <end position="97"/>
    </location>
</feature>
<gene>
    <name evidence="2" type="ORF">PLEPLA_LOCUS26334</name>
</gene>
<evidence type="ECO:0000313" key="3">
    <source>
        <dbReference type="Proteomes" id="UP001153269"/>
    </source>
</evidence>
<keyword evidence="3" id="KW-1185">Reference proteome</keyword>
<evidence type="ECO:0000256" key="1">
    <source>
        <dbReference type="SAM" id="MobiDB-lite"/>
    </source>
</evidence>
<feature type="region of interest" description="Disordered" evidence="1">
    <location>
        <begin position="1"/>
        <end position="118"/>
    </location>
</feature>
<comment type="caution">
    <text evidence="2">The sequence shown here is derived from an EMBL/GenBank/DDBJ whole genome shotgun (WGS) entry which is preliminary data.</text>
</comment>
<dbReference type="EMBL" id="CADEAL010002151">
    <property type="protein sequence ID" value="CAB1438399.1"/>
    <property type="molecule type" value="Genomic_DNA"/>
</dbReference>
<organism evidence="2 3">
    <name type="scientific">Pleuronectes platessa</name>
    <name type="common">European plaice</name>
    <dbReference type="NCBI Taxonomy" id="8262"/>
    <lineage>
        <taxon>Eukaryota</taxon>
        <taxon>Metazoa</taxon>
        <taxon>Chordata</taxon>
        <taxon>Craniata</taxon>
        <taxon>Vertebrata</taxon>
        <taxon>Euteleostomi</taxon>
        <taxon>Actinopterygii</taxon>
        <taxon>Neopterygii</taxon>
        <taxon>Teleostei</taxon>
        <taxon>Neoteleostei</taxon>
        <taxon>Acanthomorphata</taxon>
        <taxon>Carangaria</taxon>
        <taxon>Pleuronectiformes</taxon>
        <taxon>Pleuronectoidei</taxon>
        <taxon>Pleuronectidae</taxon>
        <taxon>Pleuronectes</taxon>
    </lineage>
</organism>
<reference evidence="2" key="1">
    <citation type="submission" date="2020-03" db="EMBL/GenBank/DDBJ databases">
        <authorList>
            <person name="Weist P."/>
        </authorList>
    </citation>
    <scope>NUCLEOTIDE SEQUENCE</scope>
</reference>
<name>A0A9N7UUJ4_PLEPL</name>
<protein>
    <submittedName>
        <fullName evidence="2">Uncharacterized protein</fullName>
    </submittedName>
</protein>
<dbReference type="AlphaFoldDB" id="A0A9N7UUJ4"/>
<evidence type="ECO:0000313" key="2">
    <source>
        <dbReference type="EMBL" id="CAB1438399.1"/>
    </source>
</evidence>
<accession>A0A9N7UUJ4</accession>
<sequence>MALGTKDLLSLSDEHDSVGPEPSGGPPDTGAERNKGLLNFGRENILLQAQESPPGGGKMSWGFPEAPAHFHSRPLQKREIHSAEEHELHIPEEEGRRSSHRSSTSKSAVCPVQRPKTA</sequence>
<dbReference type="Proteomes" id="UP001153269">
    <property type="component" value="Unassembled WGS sequence"/>
</dbReference>
<proteinExistence type="predicted"/>